<gene>
    <name evidence="1" type="ORF">MEDL_43353</name>
</gene>
<evidence type="ECO:0000313" key="2">
    <source>
        <dbReference type="Proteomes" id="UP000683360"/>
    </source>
</evidence>
<proteinExistence type="predicted"/>
<name>A0A8S3TAM2_MYTED</name>
<accession>A0A8S3TAM2</accession>
<comment type="caution">
    <text evidence="1">The sequence shown here is derived from an EMBL/GenBank/DDBJ whole genome shotgun (WGS) entry which is preliminary data.</text>
</comment>
<dbReference type="OrthoDB" id="7734647at2759"/>
<sequence length="272" mass="32180">MFKLRFIYRIFNRDDIYNTGTKMQVDNLFQNTDEVHEVSSYKLKGKEGRLPYQSDTEEVIQIVDIIEPEVRIENKHEPSDDEDDDTAERLQTVLQQKLDENKHVPSDNEEEDTADRLQRVLQLKLDENKKEAELLRMQTFEKNKKKRERLEKQLLSKIERNRMDAEKELRFCRHKQEQEEMLRESSGEMDEILSGRGGPLKKTSYGLLGNPQVQTLSFFKDPCIYNKIVKLSPYETTKKLSSAILYKHGYNWFFSFEQGKQGSDRNNTSDVR</sequence>
<dbReference type="Proteomes" id="UP000683360">
    <property type="component" value="Unassembled WGS sequence"/>
</dbReference>
<evidence type="ECO:0000313" key="1">
    <source>
        <dbReference type="EMBL" id="CAG2230559.1"/>
    </source>
</evidence>
<organism evidence="1 2">
    <name type="scientific">Mytilus edulis</name>
    <name type="common">Blue mussel</name>
    <dbReference type="NCBI Taxonomy" id="6550"/>
    <lineage>
        <taxon>Eukaryota</taxon>
        <taxon>Metazoa</taxon>
        <taxon>Spiralia</taxon>
        <taxon>Lophotrochozoa</taxon>
        <taxon>Mollusca</taxon>
        <taxon>Bivalvia</taxon>
        <taxon>Autobranchia</taxon>
        <taxon>Pteriomorphia</taxon>
        <taxon>Mytilida</taxon>
        <taxon>Mytiloidea</taxon>
        <taxon>Mytilidae</taxon>
        <taxon>Mytilinae</taxon>
        <taxon>Mytilus</taxon>
    </lineage>
</organism>
<dbReference type="EMBL" id="CAJPWZ010002070">
    <property type="protein sequence ID" value="CAG2230559.1"/>
    <property type="molecule type" value="Genomic_DNA"/>
</dbReference>
<protein>
    <submittedName>
        <fullName evidence="1">Uncharacterized protein</fullName>
    </submittedName>
</protein>
<keyword evidence="2" id="KW-1185">Reference proteome</keyword>
<dbReference type="AlphaFoldDB" id="A0A8S3TAM2"/>
<reference evidence="1" key="1">
    <citation type="submission" date="2021-03" db="EMBL/GenBank/DDBJ databases">
        <authorList>
            <person name="Bekaert M."/>
        </authorList>
    </citation>
    <scope>NUCLEOTIDE SEQUENCE</scope>
</reference>